<dbReference type="GO" id="GO:0042840">
    <property type="term" value="P:D-glucuronate catabolic process"/>
    <property type="evidence" value="ECO:0007669"/>
    <property type="project" value="TreeGrafter"/>
</dbReference>
<reference evidence="5 6" key="1">
    <citation type="submission" date="2019-05" db="EMBL/GenBank/DDBJ databases">
        <title>Complete genome sequence of Pseudoalteromonas sp. 16-SW-7(T) isolated from the Okhotsk Sea, Russia.</title>
        <authorList>
            <person name="Nguyen T.H."/>
            <person name="Nedashkovskaya O.I."/>
            <person name="Kim S.-G."/>
        </authorList>
    </citation>
    <scope>NUCLEOTIDE SEQUENCE [LARGE SCALE GENOMIC DNA]</scope>
    <source>
        <strain evidence="5 6">16-SW-7</strain>
    </source>
</reference>
<evidence type="ECO:0000313" key="6">
    <source>
        <dbReference type="Proteomes" id="UP000310065"/>
    </source>
</evidence>
<dbReference type="InterPro" id="IPR011611">
    <property type="entry name" value="PfkB_dom"/>
</dbReference>
<accession>A0A4P9J1C7</accession>
<dbReference type="Pfam" id="PF00294">
    <property type="entry name" value="PfkB"/>
    <property type="match status" value="1"/>
</dbReference>
<name>A0A4P9J1C7_9GAMM</name>
<protein>
    <submittedName>
        <fullName evidence="5">Sugar kinase</fullName>
    </submittedName>
</protein>
<dbReference type="GO" id="GO:0006974">
    <property type="term" value="P:DNA damage response"/>
    <property type="evidence" value="ECO:0007669"/>
    <property type="project" value="TreeGrafter"/>
</dbReference>
<dbReference type="InterPro" id="IPR050306">
    <property type="entry name" value="PfkB_Carbo_kinase"/>
</dbReference>
<keyword evidence="2" id="KW-0808">Transferase</keyword>
<evidence type="ECO:0000256" key="2">
    <source>
        <dbReference type="ARBA" id="ARBA00022679"/>
    </source>
</evidence>
<proteinExistence type="inferred from homology"/>
<dbReference type="RefSeq" id="WP_138489366.1">
    <property type="nucleotide sequence ID" value="NZ_CP040558.1"/>
</dbReference>
<feature type="domain" description="Carbohydrate kinase PfkB" evidence="4">
    <location>
        <begin position="1"/>
        <end position="298"/>
    </location>
</feature>
<keyword evidence="3 5" id="KW-0418">Kinase</keyword>
<dbReference type="PANTHER" id="PTHR43085:SF15">
    <property type="entry name" value="2-DEHYDRO-3-DEOXYGLUCONOKINASE"/>
    <property type="match status" value="1"/>
</dbReference>
<dbReference type="SUPFAM" id="SSF53613">
    <property type="entry name" value="Ribokinase-like"/>
    <property type="match status" value="1"/>
</dbReference>
<dbReference type="Proteomes" id="UP000310065">
    <property type="component" value="Chromosome L1"/>
</dbReference>
<dbReference type="InterPro" id="IPR029056">
    <property type="entry name" value="Ribokinase-like"/>
</dbReference>
<sequence length="310" mass="34421">MKNIYFIGECMVELRAMSAATLHQSFAGDVYNSAVYLKRCFPQVTTSVVTALGQDNLSKKMLERFESEQINTQLVFAHDTKVPGMYYIETDEHGERSFIYWRNDSAAKKVVDFLDADALEQLSQGDMFFFSGISLAIIEESAREDFWKVVKQLKDAGVKIVFDPNYRARLWNSVEETKEQYHLAFTFADITLPGVEDLTTLYDVHSVEAVVEYLKPYQIEEIVVKNGPESVVTKEGDTLQSHTIVPVKNVVDTTSAGDAFNGVYLGARLSDKSISSAVQLAAKAAGTVIQQPGAIAPKDIFQLAMAEAGI</sequence>
<evidence type="ECO:0000313" key="5">
    <source>
        <dbReference type="EMBL" id="QCU74680.1"/>
    </source>
</evidence>
<gene>
    <name evidence="5" type="ORF">FFU37_09480</name>
</gene>
<dbReference type="EMBL" id="CP040558">
    <property type="protein sequence ID" value="QCU74680.1"/>
    <property type="molecule type" value="Genomic_DNA"/>
</dbReference>
<dbReference type="GeneID" id="88775877"/>
<evidence type="ECO:0000256" key="1">
    <source>
        <dbReference type="ARBA" id="ARBA00010688"/>
    </source>
</evidence>
<dbReference type="GO" id="GO:0008673">
    <property type="term" value="F:2-dehydro-3-deoxygluconokinase activity"/>
    <property type="evidence" value="ECO:0007669"/>
    <property type="project" value="TreeGrafter"/>
</dbReference>
<evidence type="ECO:0000256" key="3">
    <source>
        <dbReference type="ARBA" id="ARBA00022777"/>
    </source>
</evidence>
<comment type="similarity">
    <text evidence="1">Belongs to the carbohydrate kinase PfkB family.</text>
</comment>
<dbReference type="GO" id="GO:0019698">
    <property type="term" value="P:D-galacturonate catabolic process"/>
    <property type="evidence" value="ECO:0007669"/>
    <property type="project" value="TreeGrafter"/>
</dbReference>
<dbReference type="AlphaFoldDB" id="A0A4P9J1C7"/>
<dbReference type="GO" id="GO:0005829">
    <property type="term" value="C:cytosol"/>
    <property type="evidence" value="ECO:0007669"/>
    <property type="project" value="TreeGrafter"/>
</dbReference>
<dbReference type="PANTHER" id="PTHR43085">
    <property type="entry name" value="HEXOKINASE FAMILY MEMBER"/>
    <property type="match status" value="1"/>
</dbReference>
<dbReference type="KEGG" id="pdv:FFU37_09480"/>
<organism evidence="5 6">
    <name type="scientific">Pseudoalteromonas distincta</name>
    <dbReference type="NCBI Taxonomy" id="77608"/>
    <lineage>
        <taxon>Bacteria</taxon>
        <taxon>Pseudomonadati</taxon>
        <taxon>Pseudomonadota</taxon>
        <taxon>Gammaproteobacteria</taxon>
        <taxon>Alteromonadales</taxon>
        <taxon>Pseudoalteromonadaceae</taxon>
        <taxon>Pseudoalteromonas</taxon>
    </lineage>
</organism>
<dbReference type="Gene3D" id="3.40.1190.20">
    <property type="match status" value="1"/>
</dbReference>
<dbReference type="CDD" id="cd01166">
    <property type="entry name" value="KdgK"/>
    <property type="match status" value="1"/>
</dbReference>
<evidence type="ECO:0000259" key="4">
    <source>
        <dbReference type="Pfam" id="PF00294"/>
    </source>
</evidence>